<dbReference type="GO" id="GO:0033573">
    <property type="term" value="C:high-affinity iron permease complex"/>
    <property type="evidence" value="ECO:0007669"/>
    <property type="project" value="InterPro"/>
</dbReference>
<dbReference type="GO" id="GO:0015093">
    <property type="term" value="F:ferrous iron transmembrane transporter activity"/>
    <property type="evidence" value="ECO:0007669"/>
    <property type="project" value="TreeGrafter"/>
</dbReference>
<feature type="transmembrane region" description="Helical" evidence="6">
    <location>
        <begin position="112"/>
        <end position="130"/>
    </location>
</feature>
<evidence type="ECO:0000256" key="3">
    <source>
        <dbReference type="ARBA" id="ARBA00022692"/>
    </source>
</evidence>
<dbReference type="Proteomes" id="UP000001116">
    <property type="component" value="Chromosome"/>
</dbReference>
<dbReference type="PANTHER" id="PTHR31632:SF2">
    <property type="entry name" value="PLASMA MEMBRANE IRON PERMEASE"/>
    <property type="match status" value="1"/>
</dbReference>
<keyword evidence="8" id="KW-1185">Reference proteome</keyword>
<dbReference type="HOGENOM" id="CLU_077905_0_0_11"/>
<keyword evidence="4 6" id="KW-1133">Transmembrane helix</keyword>
<accession>A6WDC7</accession>
<sequence length="277" mass="29149">MLATFVVGLREGLEASLIVGIVAAFLVQRGERRALRPVWAGVLLAVALCVGAAAALQAATRQLPQRQQEQLETVLALAAVAVVTYMIVWMTRHARSMRADLEHAATSALGRGSSRALVAMAFLAVLREGLETSVFLLATYRASGRHVEGALGASLGLLLAVALGYLVYRGGVRLDLGRLFRVTGVLLVLVAAGLVVSAAHTAHEAGWLLVGQQRALDLSALVEPGTVRAALFTGVLGWQPRPTVAEVVGWLAYALPVLVVVLRPRATPTPAPRSVPA</sequence>
<protein>
    <submittedName>
        <fullName evidence="7">Iron permease FTR1</fullName>
    </submittedName>
</protein>
<dbReference type="OrthoDB" id="7260758at2"/>
<dbReference type="STRING" id="266940.Krad_3352"/>
<evidence type="ECO:0000313" key="7">
    <source>
        <dbReference type="EMBL" id="ABS04816.1"/>
    </source>
</evidence>
<dbReference type="KEGG" id="kra:Krad_3352"/>
<dbReference type="InterPro" id="IPR004923">
    <property type="entry name" value="FTR1/Fip1/EfeU"/>
</dbReference>
<dbReference type="EMBL" id="CP000750">
    <property type="protein sequence ID" value="ABS04816.1"/>
    <property type="molecule type" value="Genomic_DNA"/>
</dbReference>
<evidence type="ECO:0000313" key="8">
    <source>
        <dbReference type="Proteomes" id="UP000001116"/>
    </source>
</evidence>
<evidence type="ECO:0000256" key="2">
    <source>
        <dbReference type="ARBA" id="ARBA00008333"/>
    </source>
</evidence>
<dbReference type="NCBIfam" id="NF041756">
    <property type="entry name" value="EfeU"/>
    <property type="match status" value="1"/>
</dbReference>
<gene>
    <name evidence="7" type="ordered locus">Krad_3352</name>
</gene>
<evidence type="ECO:0000256" key="5">
    <source>
        <dbReference type="ARBA" id="ARBA00023136"/>
    </source>
</evidence>
<feature type="transmembrane region" description="Helical" evidence="6">
    <location>
        <begin position="247"/>
        <end position="264"/>
    </location>
</feature>
<evidence type="ECO:0000256" key="6">
    <source>
        <dbReference type="SAM" id="Phobius"/>
    </source>
</evidence>
<feature type="transmembrane region" description="Helical" evidence="6">
    <location>
        <begin position="180"/>
        <end position="199"/>
    </location>
</feature>
<keyword evidence="3 6" id="KW-0812">Transmembrane</keyword>
<dbReference type="AlphaFoldDB" id="A6WDC7"/>
<comment type="similarity">
    <text evidence="2">Belongs to the oxidase-dependent Fe transporter (OFeT) (TC 9.A.10.1) family.</text>
</comment>
<evidence type="ECO:0000256" key="1">
    <source>
        <dbReference type="ARBA" id="ARBA00004141"/>
    </source>
</evidence>
<name>A6WDC7_KINRD</name>
<dbReference type="RefSeq" id="WP_012086925.1">
    <property type="nucleotide sequence ID" value="NC_009664.2"/>
</dbReference>
<organism evidence="7 8">
    <name type="scientific">Kineococcus radiotolerans (strain ATCC BAA-149 / DSM 14245 / SRS30216)</name>
    <dbReference type="NCBI Taxonomy" id="266940"/>
    <lineage>
        <taxon>Bacteria</taxon>
        <taxon>Bacillati</taxon>
        <taxon>Actinomycetota</taxon>
        <taxon>Actinomycetes</taxon>
        <taxon>Kineosporiales</taxon>
        <taxon>Kineosporiaceae</taxon>
        <taxon>Kineococcus</taxon>
    </lineage>
</organism>
<dbReference type="PANTHER" id="PTHR31632">
    <property type="entry name" value="IRON TRANSPORTER FTH1"/>
    <property type="match status" value="1"/>
</dbReference>
<reference evidence="8" key="1">
    <citation type="journal article" date="2008" name="PLoS ONE">
        <title>Survival in nuclear waste, extreme resistance, and potential applications gleaned from the genome sequence of Kineococcus radiotolerans SRS30216.</title>
        <authorList>
            <person name="Bagwell C.E."/>
            <person name="Bhat S."/>
            <person name="Hawkins G.M."/>
            <person name="Smith B.W."/>
            <person name="Biswas T."/>
            <person name="Hoover T.R."/>
            <person name="Saunders E."/>
            <person name="Han C.S."/>
            <person name="Tsodikov O.V."/>
            <person name="Shimkets L.J."/>
        </authorList>
    </citation>
    <scope>NUCLEOTIDE SEQUENCE [LARGE SCALE GENOMIC DNA]</scope>
    <source>
        <strain evidence="8">ATCC BAA-149 / DSM 14245 / SRS30216</strain>
    </source>
</reference>
<feature type="transmembrane region" description="Helical" evidence="6">
    <location>
        <begin position="6"/>
        <end position="26"/>
    </location>
</feature>
<evidence type="ECO:0000256" key="4">
    <source>
        <dbReference type="ARBA" id="ARBA00022989"/>
    </source>
</evidence>
<proteinExistence type="inferred from homology"/>
<dbReference type="Pfam" id="PF03239">
    <property type="entry name" value="FTR1"/>
    <property type="match status" value="1"/>
</dbReference>
<feature type="transmembrane region" description="Helical" evidence="6">
    <location>
        <begin position="38"/>
        <end position="59"/>
    </location>
</feature>
<keyword evidence="5 6" id="KW-0472">Membrane</keyword>
<dbReference type="eggNOG" id="COG0672">
    <property type="taxonomic scope" value="Bacteria"/>
</dbReference>
<comment type="subcellular location">
    <subcellularLocation>
        <location evidence="1">Membrane</location>
        <topology evidence="1">Multi-pass membrane protein</topology>
    </subcellularLocation>
</comment>
<feature type="transmembrane region" description="Helical" evidence="6">
    <location>
        <begin position="150"/>
        <end position="168"/>
    </location>
</feature>
<feature type="transmembrane region" description="Helical" evidence="6">
    <location>
        <begin position="71"/>
        <end position="91"/>
    </location>
</feature>